<evidence type="ECO:0000256" key="2">
    <source>
        <dbReference type="SAM" id="MobiDB-lite"/>
    </source>
</evidence>
<proteinExistence type="predicted"/>
<dbReference type="GO" id="GO:0005216">
    <property type="term" value="F:monoatomic ion channel activity"/>
    <property type="evidence" value="ECO:0007669"/>
    <property type="project" value="InterPro"/>
</dbReference>
<keyword evidence="5" id="KW-1185">Reference proteome</keyword>
<dbReference type="GO" id="GO:0005886">
    <property type="term" value="C:plasma membrane"/>
    <property type="evidence" value="ECO:0007669"/>
    <property type="project" value="TreeGrafter"/>
</dbReference>
<feature type="transmembrane region" description="Helical" evidence="3">
    <location>
        <begin position="1106"/>
        <end position="1128"/>
    </location>
</feature>
<feature type="compositionally biased region" description="Polar residues" evidence="2">
    <location>
        <begin position="118"/>
        <end position="141"/>
    </location>
</feature>
<feature type="compositionally biased region" description="Polar residues" evidence="2">
    <location>
        <begin position="199"/>
        <end position="209"/>
    </location>
</feature>
<keyword evidence="3" id="KW-0812">Transmembrane</keyword>
<name>A0A015MLW1_RHIIW</name>
<keyword evidence="3" id="KW-0472">Membrane</keyword>
<evidence type="ECO:0000256" key="1">
    <source>
        <dbReference type="ARBA" id="ARBA00022737"/>
    </source>
</evidence>
<evidence type="ECO:0008006" key="6">
    <source>
        <dbReference type="Google" id="ProtNLM"/>
    </source>
</evidence>
<feature type="compositionally biased region" description="Basic and acidic residues" evidence="2">
    <location>
        <begin position="1381"/>
        <end position="1397"/>
    </location>
</feature>
<accession>A0A015MLW1</accession>
<dbReference type="OrthoDB" id="2352140at2759"/>
<dbReference type="GO" id="GO:0098703">
    <property type="term" value="P:calcium ion import across plasma membrane"/>
    <property type="evidence" value="ECO:0007669"/>
    <property type="project" value="TreeGrafter"/>
</dbReference>
<feature type="transmembrane region" description="Helical" evidence="3">
    <location>
        <begin position="1148"/>
        <end position="1166"/>
    </location>
</feature>
<feature type="compositionally biased region" description="Polar residues" evidence="2">
    <location>
        <begin position="173"/>
        <end position="182"/>
    </location>
</feature>
<sequence length="1429" mass="165928">MTYPYDHHKNNFVISVSPNGKELASLDISNNTLQTWKLIDKNLIPIEHFWQHHQSSTTDSALFSRSIAISDRDKNNNIFIVISKVYEQDLHVKGKKRKEEEKTEESLQEVVSSLSSSIPHHNNRPSIDSDSTLTYHNNSAVLASRPNHHNNSSISSIPTHHNNSSISSIPTHQNNSSISSIPTHHHNSSVSSVSRYTHHNNSSVSSISKYTHHSNPSVSSHPNSRNTHHQNNLSVASTPIFTHQHNLSVDSSNFAFSIDSIPSYREEHAIIIIHVKADKTNRIIDSSTIRGLRGGIVEFIDSNTLIILRGTEFTRIVLEEDKILNFTLHPDQFQYQESMIRELKMCSLKSSKALLSRTVVKHYFFLCKSTRENNIFEMYDLRDFELKHVFHTKKIGIDNLGCEYNNDGGFRTPLYAISENGKLMAVSLCKKSIAIFLIENSLMVAIHDFCNKSDSDNSSSAKILDMKFYDNDEKLVVLTQEGNNEVYTTIWDLFNCNIHNPYTAHLDPSSLQSLEEPIDYGMRKYKQSKGRPLGIFSNYLVYPSQFVNGNNGVYLIPFDQEEVRWNKYVTKININEVNDKKNHYKVFDHNGKLLDRFDRHKLIIKDSEPWNNSDDKSQIVVWLNDKKTIQLIIGNETIQVWEEHKKLVYIWAPLLSRSYYIDTFNKPTDSLISSLSYSRSDHCKIHRFILKKFSNHQYQYKIRFSFGDKDISKHLPREKDYIKSACNAIEFLQWQMKHTKYLDNKLRRYLNKTIQETRLLIKKFINEQPQTWKLLDIKECIMSHLVAAGCDDLISYIVYEKRDLMLHNPRRYAWSKRESDECNRLIRLIDVKRKILNREIPQIPQQEKKRLNGDCLRKPSDLKIAIDHKNKNAVKGLVRYYSILAMDHTGWMFTVSDELLELLKYNSDYVVDLFYQPIFGSKEAPHLSEASIMSEISLPGTKNSLHVLHDIQTKLNKSPNTTDNKLLDLKNAAPWVMACMVPLPDFTVPKDEKDETSKQSTFIQMVISSSNDNMDFIFDNPAMEAIVDFKWCTYAKKIIYFLLALYGFYQLCFTYLCYAYIAHLSSNDWKWVFFYPFACWILLFGIFLLICEASQGKLLKKNYFRIYNLFDLLSGILPLLSTTLLLVFSYSQWKLNNNGFENIKTDSIVLILLSITMLTLWIELLMRMRSLQIIGEYVFLIINLSKRIAPFLGTMLVVICGLAHSMFILLSRPNDINLIPDQNTYTLLNTATQESYTLTQNIDVNSDNDNLFHNFFTSIKAVYFWINGQWDQIDQWNFWPVVGLSIFGSLFLVIIMQNILIALMSDVVDEAKEIGKRAFLKLRAELIAEVEVFFLTKRQLHDKVLFPRHIYFIINCDEANRWLEKCRRRNNIGYSNYGGKDRRESIHSNNSTKKDYVNSENNEPFGNKNRLAEIEKNINLLIELAKNNP</sequence>
<dbReference type="STRING" id="1432141.A0A015MLW1"/>
<feature type="compositionally biased region" description="Low complexity" evidence="2">
    <location>
        <begin position="149"/>
        <end position="172"/>
    </location>
</feature>
<dbReference type="InterPro" id="IPR024862">
    <property type="entry name" value="TRPV"/>
</dbReference>
<reference evidence="4 5" key="1">
    <citation type="submission" date="2014-02" db="EMBL/GenBank/DDBJ databases">
        <title>Single nucleus genome sequencing reveals high similarity among nuclei of an endomycorrhizal fungus.</title>
        <authorList>
            <person name="Lin K."/>
            <person name="Geurts R."/>
            <person name="Zhang Z."/>
            <person name="Limpens E."/>
            <person name="Saunders D.G."/>
            <person name="Mu D."/>
            <person name="Pang E."/>
            <person name="Cao H."/>
            <person name="Cha H."/>
            <person name="Lin T."/>
            <person name="Zhou Q."/>
            <person name="Shang Y."/>
            <person name="Li Y."/>
            <person name="Ivanov S."/>
            <person name="Sharma T."/>
            <person name="Velzen R.V."/>
            <person name="Ruijter N.D."/>
            <person name="Aanen D.K."/>
            <person name="Win J."/>
            <person name="Kamoun S."/>
            <person name="Bisseling T."/>
            <person name="Huang S."/>
        </authorList>
    </citation>
    <scope>NUCLEOTIDE SEQUENCE [LARGE SCALE GENOMIC DNA]</scope>
    <source>
        <strain evidence="5">DAOM197198w</strain>
    </source>
</reference>
<feature type="transmembrane region" description="Helical" evidence="3">
    <location>
        <begin position="1073"/>
        <end position="1094"/>
    </location>
</feature>
<gene>
    <name evidence="4" type="ORF">RirG_110990</name>
</gene>
<evidence type="ECO:0000313" key="5">
    <source>
        <dbReference type="Proteomes" id="UP000022910"/>
    </source>
</evidence>
<keyword evidence="3" id="KW-1133">Transmembrane helix</keyword>
<comment type="caution">
    <text evidence="4">The sequence shown here is derived from an EMBL/GenBank/DDBJ whole genome shotgun (WGS) entry which is preliminary data.</text>
</comment>
<evidence type="ECO:0000313" key="4">
    <source>
        <dbReference type="EMBL" id="EXX67808.1"/>
    </source>
</evidence>
<dbReference type="PANTHER" id="PTHR10582">
    <property type="entry name" value="TRANSIENT RECEPTOR POTENTIAL ION CHANNEL PROTEIN"/>
    <property type="match status" value="1"/>
</dbReference>
<feature type="region of interest" description="Disordered" evidence="2">
    <location>
        <begin position="1381"/>
        <end position="1402"/>
    </location>
</feature>
<dbReference type="Proteomes" id="UP000022910">
    <property type="component" value="Unassembled WGS sequence"/>
</dbReference>
<feature type="transmembrane region" description="Helical" evidence="3">
    <location>
        <begin position="1038"/>
        <end position="1061"/>
    </location>
</feature>
<feature type="compositionally biased region" description="Low complexity" evidence="2">
    <location>
        <begin position="108"/>
        <end position="117"/>
    </location>
</feature>
<feature type="region of interest" description="Disordered" evidence="2">
    <location>
        <begin position="91"/>
        <end position="231"/>
    </location>
</feature>
<feature type="compositionally biased region" description="Low complexity" evidence="2">
    <location>
        <begin position="213"/>
        <end position="224"/>
    </location>
</feature>
<keyword evidence="1" id="KW-0677">Repeat</keyword>
<dbReference type="PANTHER" id="PTHR10582:SF2">
    <property type="entry name" value="INACTIVE"/>
    <property type="match status" value="1"/>
</dbReference>
<feature type="compositionally biased region" description="Basic and acidic residues" evidence="2">
    <location>
        <begin position="91"/>
        <end position="105"/>
    </location>
</feature>
<feature type="transmembrane region" description="Helical" evidence="3">
    <location>
        <begin position="1187"/>
        <end position="1210"/>
    </location>
</feature>
<organism evidence="4 5">
    <name type="scientific">Rhizophagus irregularis (strain DAOM 197198w)</name>
    <name type="common">Glomus intraradices</name>
    <dbReference type="NCBI Taxonomy" id="1432141"/>
    <lineage>
        <taxon>Eukaryota</taxon>
        <taxon>Fungi</taxon>
        <taxon>Fungi incertae sedis</taxon>
        <taxon>Mucoromycota</taxon>
        <taxon>Glomeromycotina</taxon>
        <taxon>Glomeromycetes</taxon>
        <taxon>Glomerales</taxon>
        <taxon>Glomeraceae</taxon>
        <taxon>Rhizophagus</taxon>
    </lineage>
</organism>
<dbReference type="EMBL" id="JEMT01017548">
    <property type="protein sequence ID" value="EXX67808.1"/>
    <property type="molecule type" value="Genomic_DNA"/>
</dbReference>
<evidence type="ECO:0000256" key="3">
    <source>
        <dbReference type="SAM" id="Phobius"/>
    </source>
</evidence>
<dbReference type="HOGENOM" id="CLU_252582_0_0_1"/>
<feature type="transmembrane region" description="Helical" evidence="3">
    <location>
        <begin position="1278"/>
        <end position="1303"/>
    </location>
</feature>
<protein>
    <recommendedName>
        <fullName evidence="6">Ion transport domain-containing protein</fullName>
    </recommendedName>
</protein>